<organism evidence="12 13">
    <name type="scientific">Flaviflexus equikiangi</name>
    <dbReference type="NCBI Taxonomy" id="2758573"/>
    <lineage>
        <taxon>Bacteria</taxon>
        <taxon>Bacillati</taxon>
        <taxon>Actinomycetota</taxon>
        <taxon>Actinomycetes</taxon>
        <taxon>Actinomycetales</taxon>
        <taxon>Actinomycetaceae</taxon>
        <taxon>Flaviflexus</taxon>
    </lineage>
</organism>
<dbReference type="Proteomes" id="UP000705983">
    <property type="component" value="Unassembled WGS sequence"/>
</dbReference>
<keyword evidence="4 9" id="KW-0028">Amino-acid biosynthesis</keyword>
<dbReference type="PANTHER" id="PTHR21022:SF19">
    <property type="entry name" value="PREPHENATE DEHYDRATASE-RELATED"/>
    <property type="match status" value="1"/>
</dbReference>
<reference evidence="13" key="1">
    <citation type="submission" date="2021-02" db="EMBL/GenBank/DDBJ databases">
        <title>Leucobacter sp. CX169.</title>
        <authorList>
            <person name="Cheng Y."/>
        </authorList>
    </citation>
    <scope>NUCLEOTIDE SEQUENCE [LARGE SCALE GENOMIC DNA]</scope>
    <source>
        <strain evidence="13">JY899</strain>
    </source>
</reference>
<dbReference type="PROSITE" id="PS00858">
    <property type="entry name" value="PREPHENATE_DEHYDR_2"/>
    <property type="match status" value="1"/>
</dbReference>
<dbReference type="NCBIfam" id="NF008865">
    <property type="entry name" value="PRK11898.1"/>
    <property type="match status" value="1"/>
</dbReference>
<evidence type="ECO:0000256" key="3">
    <source>
        <dbReference type="ARBA" id="ARBA00021872"/>
    </source>
</evidence>
<feature type="domain" description="ACT" evidence="11">
    <location>
        <begin position="200"/>
        <end position="277"/>
    </location>
</feature>
<dbReference type="PROSITE" id="PS51171">
    <property type="entry name" value="PREPHENATE_DEHYDR_3"/>
    <property type="match status" value="1"/>
</dbReference>
<dbReference type="InterPro" id="IPR008242">
    <property type="entry name" value="Chor_mutase/pphenate_deHydtase"/>
</dbReference>
<evidence type="ECO:0000259" key="11">
    <source>
        <dbReference type="PROSITE" id="PS51671"/>
    </source>
</evidence>
<accession>A0ABS2TG73</accession>
<keyword evidence="7 9" id="KW-0456">Lyase</keyword>
<dbReference type="PIRSF" id="PIRSF001500">
    <property type="entry name" value="Chor_mut_pdt_Ppr"/>
    <property type="match status" value="1"/>
</dbReference>
<gene>
    <name evidence="9 12" type="primary">pheA</name>
    <name evidence="12" type="ORF">JVW63_00890</name>
</gene>
<dbReference type="CDD" id="cd04905">
    <property type="entry name" value="ACT_CM-PDT"/>
    <property type="match status" value="1"/>
</dbReference>
<comment type="pathway">
    <text evidence="1 9">Amino-acid biosynthesis; L-phenylalanine biosynthesis; phenylpyruvate from prephenate: step 1/1.</text>
</comment>
<dbReference type="Gene3D" id="3.40.190.10">
    <property type="entry name" value="Periplasmic binding protein-like II"/>
    <property type="match status" value="2"/>
</dbReference>
<comment type="catalytic activity">
    <reaction evidence="8 9">
        <text>prephenate + H(+) = 3-phenylpyruvate + CO2 + H2O</text>
        <dbReference type="Rhea" id="RHEA:21648"/>
        <dbReference type="ChEBI" id="CHEBI:15377"/>
        <dbReference type="ChEBI" id="CHEBI:15378"/>
        <dbReference type="ChEBI" id="CHEBI:16526"/>
        <dbReference type="ChEBI" id="CHEBI:18005"/>
        <dbReference type="ChEBI" id="CHEBI:29934"/>
        <dbReference type="EC" id="4.2.1.51"/>
    </reaction>
</comment>
<dbReference type="CDD" id="cd13632">
    <property type="entry name" value="PBP2_Aa-PDT_like"/>
    <property type="match status" value="1"/>
</dbReference>
<proteinExistence type="predicted"/>
<keyword evidence="5 9" id="KW-0057">Aromatic amino acid biosynthesis</keyword>
<evidence type="ECO:0000256" key="8">
    <source>
        <dbReference type="ARBA" id="ARBA00047848"/>
    </source>
</evidence>
<dbReference type="PROSITE" id="PS00857">
    <property type="entry name" value="PREPHENATE_DEHYDR_1"/>
    <property type="match status" value="1"/>
</dbReference>
<evidence type="ECO:0000256" key="5">
    <source>
        <dbReference type="ARBA" id="ARBA00023141"/>
    </source>
</evidence>
<dbReference type="Pfam" id="PF00800">
    <property type="entry name" value="PDT"/>
    <property type="match status" value="1"/>
</dbReference>
<dbReference type="InterPro" id="IPR018528">
    <property type="entry name" value="Preph_deHydtase_CS"/>
</dbReference>
<feature type="domain" description="Prephenate dehydratase" evidence="10">
    <location>
        <begin position="5"/>
        <end position="184"/>
    </location>
</feature>
<dbReference type="SUPFAM" id="SSF55021">
    <property type="entry name" value="ACT-like"/>
    <property type="match status" value="1"/>
</dbReference>
<evidence type="ECO:0000256" key="4">
    <source>
        <dbReference type="ARBA" id="ARBA00022605"/>
    </source>
</evidence>
<evidence type="ECO:0000259" key="10">
    <source>
        <dbReference type="PROSITE" id="PS51171"/>
    </source>
</evidence>
<name>A0ABS2TG73_9ACTO</name>
<evidence type="ECO:0000256" key="1">
    <source>
        <dbReference type="ARBA" id="ARBA00004741"/>
    </source>
</evidence>
<dbReference type="EC" id="4.2.1.51" evidence="2 9"/>
<comment type="caution">
    <text evidence="12">The sequence shown here is derived from an EMBL/GenBank/DDBJ whole genome shotgun (WGS) entry which is preliminary data.</text>
</comment>
<dbReference type="PANTHER" id="PTHR21022">
    <property type="entry name" value="PREPHENATE DEHYDRATASE P PROTEIN"/>
    <property type="match status" value="1"/>
</dbReference>
<dbReference type="SUPFAM" id="SSF53850">
    <property type="entry name" value="Periplasmic binding protein-like II"/>
    <property type="match status" value="1"/>
</dbReference>
<evidence type="ECO:0000313" key="12">
    <source>
        <dbReference type="EMBL" id="MBM9432269.1"/>
    </source>
</evidence>
<dbReference type="PROSITE" id="PS51671">
    <property type="entry name" value="ACT"/>
    <property type="match status" value="1"/>
</dbReference>
<dbReference type="Gene3D" id="3.30.70.260">
    <property type="match status" value="1"/>
</dbReference>
<evidence type="ECO:0000256" key="7">
    <source>
        <dbReference type="ARBA" id="ARBA00023239"/>
    </source>
</evidence>
<protein>
    <recommendedName>
        <fullName evidence="3 9">Prephenate dehydratase</fullName>
        <shortName evidence="9">PDT</shortName>
        <ecNumber evidence="2 9">4.2.1.51</ecNumber>
    </recommendedName>
</protein>
<evidence type="ECO:0000256" key="6">
    <source>
        <dbReference type="ARBA" id="ARBA00023222"/>
    </source>
</evidence>
<sequence length="310" mass="33163">MVPMRFSYLGPRGTFTQMALMQVSSDESEHVPAVDVPAALRMVRRGETDFAVVPIENSVEGGVNATIDSLSNGSALRIVGEMLVPITFVLAAPQGTRLEDVKRISTHPHGWAQCQNWIADNLGDVIHVPATSTAAAAAAMAGGATNFDAALCNPLSAEQYGLTVLAEGVADNPDAVTRFITVGPENVPLPERTPSDKTTLQVQLPSDESGALLTMLEQFATRGVNLSRIESRPVGDSLGRYQFSIDCEGHVADERVQAVLIGLHRTCPLVRFFGSYPSAHQIPVKLRPGTADQDFSSARSWVAGLLETKD</sequence>
<evidence type="ECO:0000313" key="13">
    <source>
        <dbReference type="Proteomes" id="UP000705983"/>
    </source>
</evidence>
<evidence type="ECO:0000256" key="2">
    <source>
        <dbReference type="ARBA" id="ARBA00013147"/>
    </source>
</evidence>
<dbReference type="InterPro" id="IPR002912">
    <property type="entry name" value="ACT_dom"/>
</dbReference>
<dbReference type="InterPro" id="IPR001086">
    <property type="entry name" value="Preph_deHydtase"/>
</dbReference>
<dbReference type="InterPro" id="IPR045865">
    <property type="entry name" value="ACT-like_dom_sf"/>
</dbReference>
<evidence type="ECO:0000256" key="9">
    <source>
        <dbReference type="RuleBase" id="RU361254"/>
    </source>
</evidence>
<keyword evidence="13" id="KW-1185">Reference proteome</keyword>
<dbReference type="GO" id="GO:0004664">
    <property type="term" value="F:prephenate dehydratase activity"/>
    <property type="evidence" value="ECO:0007669"/>
    <property type="project" value="UniProtKB-EC"/>
</dbReference>
<keyword evidence="6 9" id="KW-0584">Phenylalanine biosynthesis</keyword>
<dbReference type="EMBL" id="JAFFJS010000001">
    <property type="protein sequence ID" value="MBM9432269.1"/>
    <property type="molecule type" value="Genomic_DNA"/>
</dbReference>